<protein>
    <submittedName>
        <fullName evidence="1">Uncharacterized protein</fullName>
    </submittedName>
</protein>
<organism evidence="1 2">
    <name type="scientific">Araneus ventricosus</name>
    <name type="common">Orbweaver spider</name>
    <name type="synonym">Epeira ventricosa</name>
    <dbReference type="NCBI Taxonomy" id="182803"/>
    <lineage>
        <taxon>Eukaryota</taxon>
        <taxon>Metazoa</taxon>
        <taxon>Ecdysozoa</taxon>
        <taxon>Arthropoda</taxon>
        <taxon>Chelicerata</taxon>
        <taxon>Arachnida</taxon>
        <taxon>Araneae</taxon>
        <taxon>Araneomorphae</taxon>
        <taxon>Entelegynae</taxon>
        <taxon>Araneoidea</taxon>
        <taxon>Araneidae</taxon>
        <taxon>Araneus</taxon>
    </lineage>
</organism>
<dbReference type="EMBL" id="BGPR01004678">
    <property type="protein sequence ID" value="GBN02124.1"/>
    <property type="molecule type" value="Genomic_DNA"/>
</dbReference>
<sequence length="150" mass="16939">MFLGQSVKGFHDLDDINAYETQYPKLRSFEIVFLFPFIHLSPSPVKSNLSPMRLRSSQMGLSWQAAKTKLCIPPLIYEWCTLEWRVANPLCVRSSLHQEGGGITKVNQSPHTPQVSPRKLAIGTAEPANRCLCFSGNFPLLKFDTYCTAY</sequence>
<evidence type="ECO:0000313" key="1">
    <source>
        <dbReference type="EMBL" id="GBN02124.1"/>
    </source>
</evidence>
<proteinExistence type="predicted"/>
<dbReference type="AlphaFoldDB" id="A0A4Y2KHI4"/>
<reference evidence="1 2" key="1">
    <citation type="journal article" date="2019" name="Sci. Rep.">
        <title>Orb-weaving spider Araneus ventricosus genome elucidates the spidroin gene catalogue.</title>
        <authorList>
            <person name="Kono N."/>
            <person name="Nakamura H."/>
            <person name="Ohtoshi R."/>
            <person name="Moran D.A.P."/>
            <person name="Shinohara A."/>
            <person name="Yoshida Y."/>
            <person name="Fujiwara M."/>
            <person name="Mori M."/>
            <person name="Tomita M."/>
            <person name="Arakawa K."/>
        </authorList>
    </citation>
    <scope>NUCLEOTIDE SEQUENCE [LARGE SCALE GENOMIC DNA]</scope>
</reference>
<name>A0A4Y2KHI4_ARAVE</name>
<accession>A0A4Y2KHI4</accession>
<evidence type="ECO:0000313" key="2">
    <source>
        <dbReference type="Proteomes" id="UP000499080"/>
    </source>
</evidence>
<keyword evidence="2" id="KW-1185">Reference proteome</keyword>
<dbReference type="Proteomes" id="UP000499080">
    <property type="component" value="Unassembled WGS sequence"/>
</dbReference>
<gene>
    <name evidence="1" type="ORF">AVEN_71634_1</name>
</gene>
<comment type="caution">
    <text evidence="1">The sequence shown here is derived from an EMBL/GenBank/DDBJ whole genome shotgun (WGS) entry which is preliminary data.</text>
</comment>